<accession>A0A6A5S4C4</accession>
<dbReference type="AlphaFoldDB" id="A0A6A5S4C4"/>
<dbReference type="Proteomes" id="UP000800038">
    <property type="component" value="Unassembled WGS sequence"/>
</dbReference>
<dbReference type="InterPro" id="IPR022698">
    <property type="entry name" value="OrsD"/>
</dbReference>
<gene>
    <name evidence="2" type="ORF">EJ02DRAFT_516885</name>
</gene>
<keyword evidence="3" id="KW-1185">Reference proteome</keyword>
<evidence type="ECO:0000313" key="3">
    <source>
        <dbReference type="Proteomes" id="UP000800038"/>
    </source>
</evidence>
<name>A0A6A5S4C4_9PLEO</name>
<evidence type="ECO:0000256" key="1">
    <source>
        <dbReference type="SAM" id="MobiDB-lite"/>
    </source>
</evidence>
<evidence type="ECO:0000313" key="2">
    <source>
        <dbReference type="EMBL" id="KAF1934619.1"/>
    </source>
</evidence>
<dbReference type="OrthoDB" id="3796472at2759"/>
<organism evidence="2 3">
    <name type="scientific">Clathrospora elynae</name>
    <dbReference type="NCBI Taxonomy" id="706981"/>
    <lineage>
        <taxon>Eukaryota</taxon>
        <taxon>Fungi</taxon>
        <taxon>Dikarya</taxon>
        <taxon>Ascomycota</taxon>
        <taxon>Pezizomycotina</taxon>
        <taxon>Dothideomycetes</taxon>
        <taxon>Pleosporomycetidae</taxon>
        <taxon>Pleosporales</taxon>
        <taxon>Diademaceae</taxon>
        <taxon>Clathrospora</taxon>
    </lineage>
</organism>
<feature type="compositionally biased region" description="Polar residues" evidence="1">
    <location>
        <begin position="19"/>
        <end position="31"/>
    </location>
</feature>
<dbReference type="EMBL" id="ML976431">
    <property type="protein sequence ID" value="KAF1934619.1"/>
    <property type="molecule type" value="Genomic_DNA"/>
</dbReference>
<reference evidence="2" key="1">
    <citation type="journal article" date="2020" name="Stud. Mycol.">
        <title>101 Dothideomycetes genomes: a test case for predicting lifestyles and emergence of pathogens.</title>
        <authorList>
            <person name="Haridas S."/>
            <person name="Albert R."/>
            <person name="Binder M."/>
            <person name="Bloem J."/>
            <person name="Labutti K."/>
            <person name="Salamov A."/>
            <person name="Andreopoulos B."/>
            <person name="Baker S."/>
            <person name="Barry K."/>
            <person name="Bills G."/>
            <person name="Bluhm B."/>
            <person name="Cannon C."/>
            <person name="Castanera R."/>
            <person name="Culley D."/>
            <person name="Daum C."/>
            <person name="Ezra D."/>
            <person name="Gonzalez J."/>
            <person name="Henrissat B."/>
            <person name="Kuo A."/>
            <person name="Liang C."/>
            <person name="Lipzen A."/>
            <person name="Lutzoni F."/>
            <person name="Magnuson J."/>
            <person name="Mondo S."/>
            <person name="Nolan M."/>
            <person name="Ohm R."/>
            <person name="Pangilinan J."/>
            <person name="Park H.-J."/>
            <person name="Ramirez L."/>
            <person name="Alfaro M."/>
            <person name="Sun H."/>
            <person name="Tritt A."/>
            <person name="Yoshinaga Y."/>
            <person name="Zwiers L.-H."/>
            <person name="Turgeon B."/>
            <person name="Goodwin S."/>
            <person name="Spatafora J."/>
            <person name="Crous P."/>
            <person name="Grigoriev I."/>
        </authorList>
    </citation>
    <scope>NUCLEOTIDE SEQUENCE</scope>
    <source>
        <strain evidence="2">CBS 161.51</strain>
    </source>
</reference>
<protein>
    <recommendedName>
        <fullName evidence="4">C2H2-type domain-containing protein</fullName>
    </recommendedName>
</protein>
<feature type="region of interest" description="Disordered" evidence="1">
    <location>
        <begin position="15"/>
        <end position="35"/>
    </location>
</feature>
<proteinExistence type="predicted"/>
<evidence type="ECO:0008006" key="4">
    <source>
        <dbReference type="Google" id="ProtNLM"/>
    </source>
</evidence>
<dbReference type="Pfam" id="PF12013">
    <property type="entry name" value="OrsD"/>
    <property type="match status" value="1"/>
</dbReference>
<sequence length="375" mass="42092">MEFNWDAQLPAAQAQNLQRTTQHTTQCSSTPAPEEDALDSLENTICYLSQHSVIVCKQHATAVQNVGVHLRDHHTVTRQARQLITERFKGLHIKGPKDVELPAPLGLPIEELGLPRDGFQCEEEDCYFITIHVDGLRKHCKSKHGLVWKGNKSTIHQKVKVQTFFRAGGLQRYFVVNAADYGEPSIPQEVADVVSMQLAGWKATQQIHNEKAQVMDAEAAKTDKTGWFKRTGWLEHFGNRNLVHLAHQVRLPDQGEVKLQQAAKLVELLVERSVAGLSTLPQETRRWLRSAKQSEVDQRPMARLQNPESQAVYTSYVVKFLGLQRCTAMKMTTLSKAAVLQQEAVQTPIQTVAQTAIPWSVLTCIIGSTERTKPT</sequence>